<sequence>MAISLWSGDIIFPLSGGSPADRIDMDDEDGDDSYKGNIKPQCECQSERTYGDHCKKWQHLCFQDGSWMVDFAEADSQRVRIHRGCRSWGTAVAMRQGSCRETPDLMGFGGGCCHCWISGRDGHHGPRFSTQHSWDNSNGAQKLELERLHNCLIVETVL</sequence>
<dbReference type="AlphaFoldDB" id="A0A9N7VQV8"/>
<evidence type="ECO:0000313" key="2">
    <source>
        <dbReference type="Proteomes" id="UP001153269"/>
    </source>
</evidence>
<accession>A0A9N7VQV8</accession>
<name>A0A9N7VQV8_PLEPL</name>
<reference evidence="1" key="1">
    <citation type="submission" date="2020-03" db="EMBL/GenBank/DDBJ databases">
        <authorList>
            <person name="Weist P."/>
        </authorList>
    </citation>
    <scope>NUCLEOTIDE SEQUENCE</scope>
</reference>
<dbReference type="EMBL" id="CADEAL010004179">
    <property type="protein sequence ID" value="CAB1453608.1"/>
    <property type="molecule type" value="Genomic_DNA"/>
</dbReference>
<keyword evidence="2" id="KW-1185">Reference proteome</keyword>
<gene>
    <name evidence="1" type="ORF">PLEPLA_LOCUS41364</name>
</gene>
<comment type="caution">
    <text evidence="1">The sequence shown here is derived from an EMBL/GenBank/DDBJ whole genome shotgun (WGS) entry which is preliminary data.</text>
</comment>
<protein>
    <submittedName>
        <fullName evidence="1">Uncharacterized protein</fullName>
    </submittedName>
</protein>
<proteinExistence type="predicted"/>
<dbReference type="Proteomes" id="UP001153269">
    <property type="component" value="Unassembled WGS sequence"/>
</dbReference>
<evidence type="ECO:0000313" key="1">
    <source>
        <dbReference type="EMBL" id="CAB1453608.1"/>
    </source>
</evidence>
<organism evidence="1 2">
    <name type="scientific">Pleuronectes platessa</name>
    <name type="common">European plaice</name>
    <dbReference type="NCBI Taxonomy" id="8262"/>
    <lineage>
        <taxon>Eukaryota</taxon>
        <taxon>Metazoa</taxon>
        <taxon>Chordata</taxon>
        <taxon>Craniata</taxon>
        <taxon>Vertebrata</taxon>
        <taxon>Euteleostomi</taxon>
        <taxon>Actinopterygii</taxon>
        <taxon>Neopterygii</taxon>
        <taxon>Teleostei</taxon>
        <taxon>Neoteleostei</taxon>
        <taxon>Acanthomorphata</taxon>
        <taxon>Carangaria</taxon>
        <taxon>Pleuronectiformes</taxon>
        <taxon>Pleuronectoidei</taxon>
        <taxon>Pleuronectidae</taxon>
        <taxon>Pleuronectes</taxon>
    </lineage>
</organism>